<proteinExistence type="predicted"/>
<evidence type="ECO:0000313" key="2">
    <source>
        <dbReference type="EMBL" id="MBC9795946.1"/>
    </source>
</evidence>
<dbReference type="GO" id="GO:0016747">
    <property type="term" value="F:acyltransferase activity, transferring groups other than amino-acyl groups"/>
    <property type="evidence" value="ECO:0007669"/>
    <property type="project" value="InterPro"/>
</dbReference>
<dbReference type="AlphaFoldDB" id="A0A926JRB9"/>
<dbReference type="InterPro" id="IPR016181">
    <property type="entry name" value="Acyl_CoA_acyltransferase"/>
</dbReference>
<evidence type="ECO:0000259" key="1">
    <source>
        <dbReference type="PROSITE" id="PS51186"/>
    </source>
</evidence>
<feature type="domain" description="N-acetyltransferase" evidence="1">
    <location>
        <begin position="1"/>
        <end position="151"/>
    </location>
</feature>
<dbReference type="Proteomes" id="UP000653730">
    <property type="component" value="Unassembled WGS sequence"/>
</dbReference>
<gene>
    <name evidence="2" type="ORF">IBL28_08215</name>
</gene>
<sequence length="151" mass="17250">MEKTAFYTIKQIGAKETYPVRHPVLRKGLPLSTCEFDGDDDAATFHIGLYMGDRLAGVVTMLENDHALFKEERQFQLRGMAVLEEFQKQGLGQVLVRGAEEEVQKRGGHFIWMNARKIAVKFYEKLGYTIASDEFVIETAGPHYVMCKSWK</sequence>
<dbReference type="Pfam" id="PF00583">
    <property type="entry name" value="Acetyltransf_1"/>
    <property type="match status" value="1"/>
</dbReference>
<protein>
    <submittedName>
        <fullName evidence="2">GNAT family N-acetyltransferase</fullName>
    </submittedName>
</protein>
<reference evidence="2 3" key="1">
    <citation type="submission" date="2020-09" db="EMBL/GenBank/DDBJ databases">
        <title>Sinomicrobium weinanense sp. nov., a halophilic bacteria isolated from saline-alkali soil.</title>
        <authorList>
            <person name="Wu P."/>
            <person name="Ren H."/>
            <person name="Mei Y."/>
            <person name="Liang Y."/>
            <person name="Chen Z."/>
        </authorList>
    </citation>
    <scope>NUCLEOTIDE SEQUENCE [LARGE SCALE GENOMIC DNA]</scope>
    <source>
        <strain evidence="2 3">FJxs</strain>
    </source>
</reference>
<dbReference type="PROSITE" id="PS51186">
    <property type="entry name" value="GNAT"/>
    <property type="match status" value="1"/>
</dbReference>
<organism evidence="2 3">
    <name type="scientific">Sinomicrobium weinanense</name>
    <dbReference type="NCBI Taxonomy" id="2842200"/>
    <lineage>
        <taxon>Bacteria</taxon>
        <taxon>Pseudomonadati</taxon>
        <taxon>Bacteroidota</taxon>
        <taxon>Flavobacteriia</taxon>
        <taxon>Flavobacteriales</taxon>
        <taxon>Flavobacteriaceae</taxon>
        <taxon>Sinomicrobium</taxon>
    </lineage>
</organism>
<dbReference type="EMBL" id="JACVDC010000018">
    <property type="protein sequence ID" value="MBC9795946.1"/>
    <property type="molecule type" value="Genomic_DNA"/>
</dbReference>
<dbReference type="Gene3D" id="3.40.630.30">
    <property type="match status" value="1"/>
</dbReference>
<accession>A0A926JRB9</accession>
<dbReference type="CDD" id="cd04301">
    <property type="entry name" value="NAT_SF"/>
    <property type="match status" value="1"/>
</dbReference>
<dbReference type="SUPFAM" id="SSF55729">
    <property type="entry name" value="Acyl-CoA N-acyltransferases (Nat)"/>
    <property type="match status" value="1"/>
</dbReference>
<comment type="caution">
    <text evidence="2">The sequence shown here is derived from an EMBL/GenBank/DDBJ whole genome shotgun (WGS) entry which is preliminary data.</text>
</comment>
<evidence type="ECO:0000313" key="3">
    <source>
        <dbReference type="Proteomes" id="UP000653730"/>
    </source>
</evidence>
<dbReference type="InterPro" id="IPR000182">
    <property type="entry name" value="GNAT_dom"/>
</dbReference>
<name>A0A926JRB9_9FLAO</name>
<keyword evidence="3" id="KW-1185">Reference proteome</keyword>